<dbReference type="RefSeq" id="WP_241370408.1">
    <property type="nucleotide sequence ID" value="NZ_JAKZFC010000006.1"/>
</dbReference>
<keyword evidence="3" id="KW-1133">Transmembrane helix</keyword>
<protein>
    <recommendedName>
        <fullName evidence="2">Anti-sigma-W factor RsiW</fullName>
    </recommendedName>
</protein>
<dbReference type="Pfam" id="PF13490">
    <property type="entry name" value="zf-HC2"/>
    <property type="match status" value="1"/>
</dbReference>
<dbReference type="Proteomes" id="UP001316087">
    <property type="component" value="Unassembled WGS sequence"/>
</dbReference>
<name>A0ABS9UFV8_9BACL</name>
<reference evidence="5 6" key="1">
    <citation type="submission" date="2022-03" db="EMBL/GenBank/DDBJ databases">
        <authorList>
            <person name="Jo J.-H."/>
            <person name="Im W.-T."/>
        </authorList>
    </citation>
    <scope>NUCLEOTIDE SEQUENCE [LARGE SCALE GENOMIC DNA]</scope>
    <source>
        <strain evidence="5 6">MA9</strain>
    </source>
</reference>
<keyword evidence="3" id="KW-0812">Transmembrane</keyword>
<organism evidence="5 6">
    <name type="scientific">Solibacillus palustris</name>
    <dbReference type="NCBI Taxonomy" id="2908203"/>
    <lineage>
        <taxon>Bacteria</taxon>
        <taxon>Bacillati</taxon>
        <taxon>Bacillota</taxon>
        <taxon>Bacilli</taxon>
        <taxon>Bacillales</taxon>
        <taxon>Caryophanaceae</taxon>
        <taxon>Solibacillus</taxon>
    </lineage>
</organism>
<comment type="similarity">
    <text evidence="1">Belongs to the zinc-associated anti-sigma factor (ZAS) superfamily. Anti-sigma-W factor family.</text>
</comment>
<sequence>MTKITCDIVQDVLPLYYDEVCSQDTKKLVEEHLQSCKECQKELENLSAIVPVQQSETKQNAQDKKMMMSLANSWKGFRKKAFFKGIGIASLVSLLLIGSYFTLTEWDIKPVKQDNIVITEIAQLADGRIAFHIDYLDDIDVYRVKYELHEDGNFYMIPLRTIIGKSSLPHFVVSEGYQTFDLPSRQIDRDGKINALFYGSPENAQLIWKEGMALPKASEEQEQHLKIED</sequence>
<dbReference type="Gene3D" id="1.10.10.1320">
    <property type="entry name" value="Anti-sigma factor, zinc-finger domain"/>
    <property type="match status" value="1"/>
</dbReference>
<keyword evidence="3" id="KW-0472">Membrane</keyword>
<accession>A0ABS9UFV8</accession>
<evidence type="ECO:0000313" key="6">
    <source>
        <dbReference type="Proteomes" id="UP001316087"/>
    </source>
</evidence>
<evidence type="ECO:0000259" key="4">
    <source>
        <dbReference type="Pfam" id="PF13490"/>
    </source>
</evidence>
<dbReference type="EMBL" id="JAKZFC010000006">
    <property type="protein sequence ID" value="MCH7323238.1"/>
    <property type="molecule type" value="Genomic_DNA"/>
</dbReference>
<feature type="domain" description="Putative zinc-finger" evidence="4">
    <location>
        <begin position="6"/>
        <end position="40"/>
    </location>
</feature>
<evidence type="ECO:0000256" key="3">
    <source>
        <dbReference type="SAM" id="Phobius"/>
    </source>
</evidence>
<dbReference type="InterPro" id="IPR041916">
    <property type="entry name" value="Anti_sigma_zinc_sf"/>
</dbReference>
<proteinExistence type="inferred from homology"/>
<feature type="transmembrane region" description="Helical" evidence="3">
    <location>
        <begin position="81"/>
        <end position="103"/>
    </location>
</feature>
<dbReference type="InterPro" id="IPR027383">
    <property type="entry name" value="Znf_put"/>
</dbReference>
<evidence type="ECO:0000256" key="1">
    <source>
        <dbReference type="ARBA" id="ARBA00024353"/>
    </source>
</evidence>
<evidence type="ECO:0000256" key="2">
    <source>
        <dbReference type="ARBA" id="ARBA00024438"/>
    </source>
</evidence>
<gene>
    <name evidence="5" type="ORF">LZ480_15280</name>
</gene>
<keyword evidence="6" id="KW-1185">Reference proteome</keyword>
<comment type="caution">
    <text evidence="5">The sequence shown here is derived from an EMBL/GenBank/DDBJ whole genome shotgun (WGS) entry which is preliminary data.</text>
</comment>
<evidence type="ECO:0000313" key="5">
    <source>
        <dbReference type="EMBL" id="MCH7323238.1"/>
    </source>
</evidence>